<keyword evidence="5" id="KW-1185">Reference proteome</keyword>
<dbReference type="InterPro" id="IPR043128">
    <property type="entry name" value="Rev_trsase/Diguanyl_cyclase"/>
</dbReference>
<dbReference type="InterPro" id="IPR050469">
    <property type="entry name" value="Diguanylate_Cyclase"/>
</dbReference>
<dbReference type="Pfam" id="PF00990">
    <property type="entry name" value="GGDEF"/>
    <property type="match status" value="1"/>
</dbReference>
<evidence type="ECO:0000313" key="5">
    <source>
        <dbReference type="Proteomes" id="UP000290092"/>
    </source>
</evidence>
<sequence length="324" mass="37537">MRKNILNLIRSSATNEEDYKALEDIFTLYDQLQYASDIKQMAGDIYNWLHNTYKIDNVNISLFDLEKNIKEDILVKGNSFYLDDNLSFFFVINTHTNLNALVSFCASTKEHFDEINNKYTIIESAFFQISPIIQNGIIKKNYIESQSLDSVTNVYNRHYLIQTLNKQIVLSGKEYKQIFFLMVGIDHFKAVIDEFDYDIGDRVLIELAKVIHANISEFDLVARLTGDEFLISVLSTSNESEIINICKRIIDDFAQVGVKVVTKPEQILKKTICIGYDVYTYSDEKSIDLTIKNADIALYEAKNRGRSQLFYFKDLQEEDTIDLF</sequence>
<dbReference type="InterPro" id="IPR000160">
    <property type="entry name" value="GGDEF_dom"/>
</dbReference>
<dbReference type="PANTHER" id="PTHR45138">
    <property type="entry name" value="REGULATORY COMPONENTS OF SENSORY TRANSDUCTION SYSTEM"/>
    <property type="match status" value="1"/>
</dbReference>
<reference evidence="4 5" key="1">
    <citation type="submission" date="2017-09" db="EMBL/GenBank/DDBJ databases">
        <title>Genomics of the genus Arcobacter.</title>
        <authorList>
            <person name="Perez-Cataluna A."/>
            <person name="Figueras M.J."/>
            <person name="Salas-Masso N."/>
        </authorList>
    </citation>
    <scope>NUCLEOTIDE SEQUENCE [LARGE SCALE GENOMIC DNA]</scope>
    <source>
        <strain evidence="4 5">CECT 7386</strain>
    </source>
</reference>
<dbReference type="KEGG" id="amyt:AMYT_1379"/>
<dbReference type="PANTHER" id="PTHR45138:SF9">
    <property type="entry name" value="DIGUANYLATE CYCLASE DGCM-RELATED"/>
    <property type="match status" value="1"/>
</dbReference>
<accession>A0AAX2ADY0</accession>
<evidence type="ECO:0000256" key="2">
    <source>
        <dbReference type="ARBA" id="ARBA00034247"/>
    </source>
</evidence>
<organism evidence="4 5">
    <name type="scientific">Malaciobacter mytili LMG 24559</name>
    <dbReference type="NCBI Taxonomy" id="1032238"/>
    <lineage>
        <taxon>Bacteria</taxon>
        <taxon>Pseudomonadati</taxon>
        <taxon>Campylobacterota</taxon>
        <taxon>Epsilonproteobacteria</taxon>
        <taxon>Campylobacterales</taxon>
        <taxon>Arcobacteraceae</taxon>
        <taxon>Malaciobacter</taxon>
    </lineage>
</organism>
<dbReference type="AlphaFoldDB" id="A0AAX2ADY0"/>
<evidence type="ECO:0000313" key="4">
    <source>
        <dbReference type="EMBL" id="RXK12965.1"/>
    </source>
</evidence>
<dbReference type="EC" id="2.7.7.65" evidence="1"/>
<dbReference type="Gene3D" id="3.30.70.270">
    <property type="match status" value="1"/>
</dbReference>
<comment type="catalytic activity">
    <reaction evidence="2">
        <text>2 GTP = 3',3'-c-di-GMP + 2 diphosphate</text>
        <dbReference type="Rhea" id="RHEA:24898"/>
        <dbReference type="ChEBI" id="CHEBI:33019"/>
        <dbReference type="ChEBI" id="CHEBI:37565"/>
        <dbReference type="ChEBI" id="CHEBI:58805"/>
        <dbReference type="EC" id="2.7.7.65"/>
    </reaction>
</comment>
<gene>
    <name evidence="4" type="ORF">CP985_13675</name>
</gene>
<protein>
    <recommendedName>
        <fullName evidence="1">diguanylate cyclase</fullName>
        <ecNumber evidence="1">2.7.7.65</ecNumber>
    </recommendedName>
</protein>
<dbReference type="CDD" id="cd01949">
    <property type="entry name" value="GGDEF"/>
    <property type="match status" value="1"/>
</dbReference>
<dbReference type="SUPFAM" id="SSF55073">
    <property type="entry name" value="Nucleotide cyclase"/>
    <property type="match status" value="1"/>
</dbReference>
<dbReference type="Proteomes" id="UP000290092">
    <property type="component" value="Unassembled WGS sequence"/>
</dbReference>
<dbReference type="GO" id="GO:0052621">
    <property type="term" value="F:diguanylate cyclase activity"/>
    <property type="evidence" value="ECO:0007669"/>
    <property type="project" value="UniProtKB-EC"/>
</dbReference>
<dbReference type="InterPro" id="IPR029787">
    <property type="entry name" value="Nucleotide_cyclase"/>
</dbReference>
<dbReference type="NCBIfam" id="TIGR00254">
    <property type="entry name" value="GGDEF"/>
    <property type="match status" value="1"/>
</dbReference>
<evidence type="ECO:0000259" key="3">
    <source>
        <dbReference type="PROSITE" id="PS50887"/>
    </source>
</evidence>
<feature type="domain" description="GGDEF" evidence="3">
    <location>
        <begin position="176"/>
        <end position="314"/>
    </location>
</feature>
<proteinExistence type="predicted"/>
<name>A0AAX2ADY0_9BACT</name>
<dbReference type="EMBL" id="NXID01000067">
    <property type="protein sequence ID" value="RXK12965.1"/>
    <property type="molecule type" value="Genomic_DNA"/>
</dbReference>
<comment type="caution">
    <text evidence="4">The sequence shown here is derived from an EMBL/GenBank/DDBJ whole genome shotgun (WGS) entry which is preliminary data.</text>
</comment>
<dbReference type="RefSeq" id="WP_114841816.1">
    <property type="nucleotide sequence ID" value="NZ_CP031219.1"/>
</dbReference>
<dbReference type="SMART" id="SM00267">
    <property type="entry name" value="GGDEF"/>
    <property type="match status" value="1"/>
</dbReference>
<dbReference type="PROSITE" id="PS50887">
    <property type="entry name" value="GGDEF"/>
    <property type="match status" value="1"/>
</dbReference>
<evidence type="ECO:0000256" key="1">
    <source>
        <dbReference type="ARBA" id="ARBA00012528"/>
    </source>
</evidence>